<keyword evidence="1" id="KW-1133">Transmembrane helix</keyword>
<comment type="caution">
    <text evidence="3">The sequence shown here is derived from an EMBL/GenBank/DDBJ whole genome shotgun (WGS) entry which is preliminary data.</text>
</comment>
<organism evidence="3 4">
    <name type="scientific">Lottiidibacillus patelloidae</name>
    <dbReference type="NCBI Taxonomy" id="2670334"/>
    <lineage>
        <taxon>Bacteria</taxon>
        <taxon>Bacillati</taxon>
        <taxon>Bacillota</taxon>
        <taxon>Bacilli</taxon>
        <taxon>Bacillales</taxon>
        <taxon>Bacillaceae</taxon>
        <taxon>Lottiidibacillus</taxon>
    </lineage>
</organism>
<evidence type="ECO:0000259" key="2">
    <source>
        <dbReference type="Pfam" id="PF09851"/>
    </source>
</evidence>
<dbReference type="Proteomes" id="UP000217083">
    <property type="component" value="Unassembled WGS sequence"/>
</dbReference>
<evidence type="ECO:0000313" key="4">
    <source>
        <dbReference type="Proteomes" id="UP000217083"/>
    </source>
</evidence>
<evidence type="ECO:0000313" key="3">
    <source>
        <dbReference type="EMBL" id="OZM58394.1"/>
    </source>
</evidence>
<reference evidence="3 4" key="2">
    <citation type="submission" date="2017-09" db="EMBL/GenBank/DDBJ databases">
        <title>Bacillus patelloidae sp. nov., isolated from the intestinal tract of a marine limpet.</title>
        <authorList>
            <person name="Liu R."/>
            <person name="Dong C."/>
            <person name="Shao Z."/>
        </authorList>
    </citation>
    <scope>NUCLEOTIDE SEQUENCE [LARGE SCALE GENOMIC DNA]</scope>
    <source>
        <strain evidence="3 4">SA5d-4</strain>
    </source>
</reference>
<dbReference type="AlphaFoldDB" id="A0A263BXG1"/>
<feature type="domain" description="SHOCT" evidence="2">
    <location>
        <begin position="87"/>
        <end position="113"/>
    </location>
</feature>
<gene>
    <name evidence="3" type="ORF">CIB95_02155</name>
</gene>
<accession>A0A263BXG1</accession>
<reference evidence="4" key="1">
    <citation type="submission" date="2017-08" db="EMBL/GenBank/DDBJ databases">
        <authorList>
            <person name="Huang Z."/>
        </authorList>
    </citation>
    <scope>NUCLEOTIDE SEQUENCE [LARGE SCALE GENOMIC DNA]</scope>
    <source>
        <strain evidence="4">SA5d-4</strain>
    </source>
</reference>
<dbReference type="RefSeq" id="WP_094921217.1">
    <property type="nucleotide sequence ID" value="NZ_NPIA01000001.1"/>
</dbReference>
<dbReference type="InterPro" id="IPR018649">
    <property type="entry name" value="SHOCT"/>
</dbReference>
<dbReference type="Pfam" id="PF09851">
    <property type="entry name" value="SHOCT"/>
    <property type="match status" value="1"/>
</dbReference>
<dbReference type="EMBL" id="NPIA01000001">
    <property type="protein sequence ID" value="OZM58394.1"/>
    <property type="molecule type" value="Genomic_DNA"/>
</dbReference>
<feature type="transmembrane region" description="Helical" evidence="1">
    <location>
        <begin position="12"/>
        <end position="30"/>
    </location>
</feature>
<keyword evidence="4" id="KW-1185">Reference proteome</keyword>
<evidence type="ECO:0000256" key="1">
    <source>
        <dbReference type="SAM" id="Phobius"/>
    </source>
</evidence>
<feature type="transmembrane region" description="Helical" evidence="1">
    <location>
        <begin position="36"/>
        <end position="55"/>
    </location>
</feature>
<name>A0A263BXG1_9BACI</name>
<proteinExistence type="predicted"/>
<sequence>MFPRYGVKPSKGMSAISVFIGIIFIFIGITQVAKSGFFGVIWTLIALAITGYHAANLFTTKGVSAYQVDVLDNNKTKESTQGDYETKLRKLYRLKEDNIISEEEYEKKKQELLNEKW</sequence>
<keyword evidence="1" id="KW-0812">Transmembrane</keyword>
<protein>
    <recommendedName>
        <fullName evidence="2">SHOCT domain-containing protein</fullName>
    </recommendedName>
</protein>
<keyword evidence="1" id="KW-0472">Membrane</keyword>